<dbReference type="PANTHER" id="PTHR30385">
    <property type="entry name" value="SIGMA FACTOR F FLAGELLAR"/>
    <property type="match status" value="1"/>
</dbReference>
<dbReference type="InterPro" id="IPR014284">
    <property type="entry name" value="RNA_pol_sigma-70_dom"/>
</dbReference>
<dbReference type="InterPro" id="IPR007627">
    <property type="entry name" value="RNA_pol_sigma70_r2"/>
</dbReference>
<dbReference type="PANTHER" id="PTHR30385:SF4">
    <property type="entry name" value="RNA POLYMERASE SIGMA-E FACTOR"/>
    <property type="match status" value="1"/>
</dbReference>
<reference evidence="8 9" key="1">
    <citation type="submission" date="2015-10" db="EMBL/GenBank/DDBJ databases">
        <authorList>
            <person name="Gilbert D.G."/>
        </authorList>
    </citation>
    <scope>NUCLEOTIDE SEQUENCE [LARGE SCALE GENOMIC DNA]</scope>
    <source>
        <strain evidence="8 9">NRRL B-16712</strain>
    </source>
</reference>
<dbReference type="GO" id="GO:0003677">
    <property type="term" value="F:DNA binding"/>
    <property type="evidence" value="ECO:0007669"/>
    <property type="project" value="UniProtKB-KW"/>
</dbReference>
<organism evidence="8 9">
    <name type="scientific">Actinoplanes awajinensis subsp. mycoplanecinus</name>
    <dbReference type="NCBI Taxonomy" id="135947"/>
    <lineage>
        <taxon>Bacteria</taxon>
        <taxon>Bacillati</taxon>
        <taxon>Actinomycetota</taxon>
        <taxon>Actinomycetes</taxon>
        <taxon>Micromonosporales</taxon>
        <taxon>Micromonosporaceae</taxon>
        <taxon>Actinoplanes</taxon>
    </lineage>
</organism>
<keyword evidence="3" id="KW-0238">DNA-binding</keyword>
<dbReference type="NCBIfam" id="TIGR02980">
    <property type="entry name" value="SigBFG"/>
    <property type="match status" value="1"/>
</dbReference>
<dbReference type="PRINTS" id="PR00046">
    <property type="entry name" value="SIGMA70FCT"/>
</dbReference>
<keyword evidence="4" id="KW-0804">Transcription</keyword>
<dbReference type="InterPro" id="IPR013325">
    <property type="entry name" value="RNA_pol_sigma_r2"/>
</dbReference>
<proteinExistence type="predicted"/>
<dbReference type="Pfam" id="PF04539">
    <property type="entry name" value="Sigma70_r3"/>
    <property type="match status" value="1"/>
</dbReference>
<feature type="domain" description="RNA polymerase sigma-70 region 2" evidence="6">
    <location>
        <begin position="49"/>
        <end position="118"/>
    </location>
</feature>
<evidence type="ECO:0000256" key="4">
    <source>
        <dbReference type="ARBA" id="ARBA00023163"/>
    </source>
</evidence>
<evidence type="ECO:0000256" key="3">
    <source>
        <dbReference type="ARBA" id="ARBA00023125"/>
    </source>
</evidence>
<keyword evidence="1" id="KW-0805">Transcription regulation</keyword>
<sequence length="271" mass="30154">MPMATSTARASRLTAEAVDADRRAAEIVDRMTALDHADPRRAVWRQQAIEAWLPMARRLARRYANRGETSDDLQQTASVGLIKAIDGFDPARGSDFVSYAIPTVLGELKRHFRDRAWTMRIPRRLQELRLAISAARHVLEHCLQRPATVADLAAHLEVGEEAILEALESGHAYRPSSLHMPVDAEQNLELGDTLGVQDPGFAMTDFAVSLPPAMNCLPERERRIVILRFFGGQTQKQIAEQVGISQMQISRLLTAALAKLRAELDGPPRPR</sequence>
<evidence type="ECO:0000256" key="1">
    <source>
        <dbReference type="ARBA" id="ARBA00023015"/>
    </source>
</evidence>
<evidence type="ECO:0000259" key="7">
    <source>
        <dbReference type="Pfam" id="PF04545"/>
    </source>
</evidence>
<dbReference type="GO" id="GO:0016987">
    <property type="term" value="F:sigma factor activity"/>
    <property type="evidence" value="ECO:0007669"/>
    <property type="project" value="UniProtKB-KW"/>
</dbReference>
<dbReference type="EMBL" id="LLZH01000045">
    <property type="protein sequence ID" value="KUL39598.1"/>
    <property type="molecule type" value="Genomic_DNA"/>
</dbReference>
<gene>
    <name evidence="8" type="ORF">ADL15_09020</name>
</gene>
<keyword evidence="9" id="KW-1185">Reference proteome</keyword>
<dbReference type="InterPro" id="IPR000943">
    <property type="entry name" value="RNA_pol_sigma70"/>
</dbReference>
<dbReference type="Gene3D" id="1.20.120.1810">
    <property type="match status" value="1"/>
</dbReference>
<evidence type="ECO:0000313" key="9">
    <source>
        <dbReference type="Proteomes" id="UP000053244"/>
    </source>
</evidence>
<evidence type="ECO:0000313" key="8">
    <source>
        <dbReference type="EMBL" id="KUL39598.1"/>
    </source>
</evidence>
<dbReference type="InterPro" id="IPR007624">
    <property type="entry name" value="RNA_pol_sigma70_r3"/>
</dbReference>
<dbReference type="Gene3D" id="1.10.10.10">
    <property type="entry name" value="Winged helix-like DNA-binding domain superfamily/Winged helix DNA-binding domain"/>
    <property type="match status" value="2"/>
</dbReference>
<dbReference type="Proteomes" id="UP000053244">
    <property type="component" value="Unassembled WGS sequence"/>
</dbReference>
<dbReference type="CDD" id="cd06171">
    <property type="entry name" value="Sigma70_r4"/>
    <property type="match status" value="1"/>
</dbReference>
<dbReference type="Pfam" id="PF04542">
    <property type="entry name" value="Sigma70_r2"/>
    <property type="match status" value="1"/>
</dbReference>
<dbReference type="NCBIfam" id="TIGR02937">
    <property type="entry name" value="sigma70-ECF"/>
    <property type="match status" value="1"/>
</dbReference>
<dbReference type="SUPFAM" id="SSF88946">
    <property type="entry name" value="Sigma2 domain of RNA polymerase sigma factors"/>
    <property type="match status" value="1"/>
</dbReference>
<dbReference type="InterPro" id="IPR014322">
    <property type="entry name" value="RNA_pol_sigma-B/F/G"/>
</dbReference>
<comment type="caution">
    <text evidence="8">The sequence shown here is derived from an EMBL/GenBank/DDBJ whole genome shotgun (WGS) entry which is preliminary data.</text>
</comment>
<dbReference type="InterPro" id="IPR007630">
    <property type="entry name" value="RNA_pol_sigma70_r4"/>
</dbReference>
<keyword evidence="2" id="KW-0731">Sigma factor</keyword>
<protein>
    <submittedName>
        <fullName evidence="8">RNA polymerase subunit sigma</fullName>
    </submittedName>
</protein>
<dbReference type="Pfam" id="PF04545">
    <property type="entry name" value="Sigma70_r4"/>
    <property type="match status" value="1"/>
</dbReference>
<accession>A0A0X3V4K0</accession>
<evidence type="ECO:0000259" key="5">
    <source>
        <dbReference type="Pfam" id="PF04539"/>
    </source>
</evidence>
<name>A0A0X3V4K0_9ACTN</name>
<dbReference type="InterPro" id="IPR036388">
    <property type="entry name" value="WH-like_DNA-bd_sf"/>
</dbReference>
<dbReference type="InterPro" id="IPR013324">
    <property type="entry name" value="RNA_pol_sigma_r3/r4-like"/>
</dbReference>
<dbReference type="GO" id="GO:0006352">
    <property type="term" value="P:DNA-templated transcription initiation"/>
    <property type="evidence" value="ECO:0007669"/>
    <property type="project" value="InterPro"/>
</dbReference>
<evidence type="ECO:0000259" key="6">
    <source>
        <dbReference type="Pfam" id="PF04542"/>
    </source>
</evidence>
<evidence type="ECO:0000256" key="2">
    <source>
        <dbReference type="ARBA" id="ARBA00023082"/>
    </source>
</evidence>
<feature type="domain" description="RNA polymerase sigma-70 region 3" evidence="5">
    <location>
        <begin position="127"/>
        <end position="194"/>
    </location>
</feature>
<dbReference type="SUPFAM" id="SSF88659">
    <property type="entry name" value="Sigma3 and sigma4 domains of RNA polymerase sigma factors"/>
    <property type="match status" value="2"/>
</dbReference>
<dbReference type="AlphaFoldDB" id="A0A0X3V4K0"/>
<feature type="domain" description="RNA polymerase sigma-70 region 4" evidence="7">
    <location>
        <begin position="213"/>
        <end position="262"/>
    </location>
</feature>